<dbReference type="GO" id="GO:1905268">
    <property type="term" value="P:negative regulation of chromatin organization"/>
    <property type="evidence" value="ECO:0007669"/>
    <property type="project" value="EnsemblFungi"/>
</dbReference>
<dbReference type="Proteomes" id="UP000001996">
    <property type="component" value="Unassembled WGS sequence"/>
</dbReference>
<dbReference type="GO" id="GO:0003714">
    <property type="term" value="F:transcription corepressor activity"/>
    <property type="evidence" value="ECO:0007669"/>
    <property type="project" value="EnsemblFungi"/>
</dbReference>
<dbReference type="InterPro" id="IPR031120">
    <property type="entry name" value="HIR1-like"/>
</dbReference>
<feature type="domain" description="Protein HIRA-like C-terminal" evidence="12">
    <location>
        <begin position="754"/>
        <end position="870"/>
    </location>
</feature>
<dbReference type="VEuPathDB" id="FungiDB:LELG_01196"/>
<dbReference type="PANTHER" id="PTHR13831:SF0">
    <property type="entry name" value="PROTEIN HIRA"/>
    <property type="match status" value="1"/>
</dbReference>
<keyword evidence="4 10" id="KW-0853">WD repeat</keyword>
<dbReference type="GO" id="GO:0005634">
    <property type="term" value="C:nucleus"/>
    <property type="evidence" value="ECO:0007669"/>
    <property type="project" value="UniProtKB-SubCell"/>
</dbReference>
<comment type="similarity">
    <text evidence="2 11">Belongs to the WD repeat HIR1 family.</text>
</comment>
<comment type="subcellular location">
    <subcellularLocation>
        <location evidence="1 11">Nucleus</location>
    </subcellularLocation>
</comment>
<name>A5DV10_LODEL</name>
<evidence type="ECO:0000256" key="11">
    <source>
        <dbReference type="RuleBase" id="RU364014"/>
    </source>
</evidence>
<evidence type="ECO:0000256" key="7">
    <source>
        <dbReference type="ARBA" id="ARBA00023015"/>
    </source>
</evidence>
<feature type="domain" description="CAF1B/HIR1 beta-propeller" evidence="13">
    <location>
        <begin position="2"/>
        <end position="304"/>
    </location>
</feature>
<comment type="function">
    <text evidence="11">Required for replication-independent chromatin assembly and for the periodic repression of histone gene transcription during the cell cycle.</text>
</comment>
<dbReference type="GeneID" id="5235305"/>
<keyword evidence="6 11" id="KW-0156">Chromatin regulator</keyword>
<dbReference type="GO" id="GO:0000785">
    <property type="term" value="C:chromatin"/>
    <property type="evidence" value="ECO:0007669"/>
    <property type="project" value="TreeGrafter"/>
</dbReference>
<gene>
    <name evidence="14" type="ORF">LELG_01196</name>
</gene>
<dbReference type="Pfam" id="PF09453">
    <property type="entry name" value="HIRA_B"/>
    <property type="match status" value="1"/>
</dbReference>
<evidence type="ECO:0000259" key="13">
    <source>
        <dbReference type="Pfam" id="PF24105"/>
    </source>
</evidence>
<dbReference type="OMA" id="YEFQMEH"/>
<dbReference type="InterPro" id="IPR011494">
    <property type="entry name" value="HIRA-like_C"/>
</dbReference>
<keyword evidence="5 11" id="KW-0677">Repeat</keyword>
<dbReference type="SMART" id="SM00320">
    <property type="entry name" value="WD40"/>
    <property type="match status" value="5"/>
</dbReference>
<protein>
    <recommendedName>
        <fullName evidence="11">Protein HIR</fullName>
    </recommendedName>
</protein>
<dbReference type="Pfam" id="PF07569">
    <property type="entry name" value="Hira"/>
    <property type="match status" value="1"/>
</dbReference>
<dbReference type="PROSITE" id="PS50082">
    <property type="entry name" value="WD_REPEATS_2"/>
    <property type="match status" value="3"/>
</dbReference>
<feature type="repeat" description="WD" evidence="10">
    <location>
        <begin position="59"/>
        <end position="100"/>
    </location>
</feature>
<evidence type="ECO:0000256" key="2">
    <source>
        <dbReference type="ARBA" id="ARBA00007306"/>
    </source>
</evidence>
<dbReference type="GO" id="GO:0000122">
    <property type="term" value="P:negative regulation of transcription by RNA polymerase II"/>
    <property type="evidence" value="ECO:0007669"/>
    <property type="project" value="EnsemblFungi"/>
</dbReference>
<dbReference type="HOGENOM" id="CLU_004372_3_0_1"/>
<dbReference type="FunFam" id="2.130.10.10:FF:000290">
    <property type="entry name" value="Protein HIR"/>
    <property type="match status" value="1"/>
</dbReference>
<evidence type="ECO:0000256" key="6">
    <source>
        <dbReference type="ARBA" id="ARBA00022853"/>
    </source>
</evidence>
<dbReference type="GO" id="GO:0042802">
    <property type="term" value="F:identical protein binding"/>
    <property type="evidence" value="ECO:0007669"/>
    <property type="project" value="EnsemblFungi"/>
</dbReference>
<dbReference type="SUPFAM" id="SSF50978">
    <property type="entry name" value="WD40 repeat-like"/>
    <property type="match status" value="1"/>
</dbReference>
<evidence type="ECO:0000256" key="9">
    <source>
        <dbReference type="ARBA" id="ARBA00023242"/>
    </source>
</evidence>
<evidence type="ECO:0000313" key="14">
    <source>
        <dbReference type="EMBL" id="EDK43018.1"/>
    </source>
</evidence>
<keyword evidence="9 11" id="KW-0539">Nucleus</keyword>
<feature type="repeat" description="WD" evidence="10">
    <location>
        <begin position="1"/>
        <end position="42"/>
    </location>
</feature>
<evidence type="ECO:0000256" key="5">
    <source>
        <dbReference type="ARBA" id="ARBA00022737"/>
    </source>
</evidence>
<dbReference type="PROSITE" id="PS50294">
    <property type="entry name" value="WD_REPEATS_REGION"/>
    <property type="match status" value="2"/>
</dbReference>
<dbReference type="Pfam" id="PF24105">
    <property type="entry name" value="Beta-prop_CAF1B_HIR1"/>
    <property type="match status" value="1"/>
</dbReference>
<keyword evidence="15" id="KW-1185">Reference proteome</keyword>
<dbReference type="GO" id="GO:0006368">
    <property type="term" value="P:transcription elongation by RNA polymerase II"/>
    <property type="evidence" value="ECO:0007669"/>
    <property type="project" value="EnsemblFungi"/>
</dbReference>
<evidence type="ECO:0000256" key="4">
    <source>
        <dbReference type="ARBA" id="ARBA00022574"/>
    </source>
</evidence>
<sequence length="934" mass="104834">MSRHNGVVTSLKFSPDGRWLASGSDDKIVLIWEKDDTQRPKAFGVEQEDLEHWTVRKRLVAHDNDIQDICWSLDGNLLVTVGLDRSIIIWNAITFERIKRYDIHQSMVKGIVFDPANKFFATASDDRTVRIFRYHKKLNEYNKYEFQMEHVVVDPFKKSPLTSYFRRMSWSPDGQHIAVPNATNGPVPSVAIINRGNWGSDVSLIGHEAPVEVCSFSPSLFQALDSLDDEKKTEELKFQTILATGGQDRTLAIWSTSNSKPIVVCLDIVYNSITDICWSPDGETLYFSCLDGSITCVRFEIGELGKVISADLIDKQLNKYGTDRESTILPESVEQLQLEEKAKDARALSLRLMMPLQNRPQKGSDTKAAAAATPLNLTLKTAPGPTPLSATAKQPSSQVLVPSVAIDTARLRKQIVTITKSGKKRVAPLLVSSSSSSSSAISSSSSSSYSHLSNAALTQSLSSSLPNSSSSKPREEVFALKKRKLLANSSKLSHPTYNLPKAGISTVVCGIKRRDLINATVSEEQQGMNNDFDDLSGVALQDNTNNNASQLSESALRRLKNKEKRKILEKRYPTTFRDVTHLPQQLFSSVALQNRELSKIYKAYANNKDVLSEISAGSSIEFDEDLVFSVVLAKINHKQIANADLMLDDVENITTTIEIRNGKPWSMDGCDHNLVDRDFDDPTKVVVYNNDPNDNENKRQFTLFFPFRIQLVMPIVDEHEDGGDIGNSGKSVSLRFFVLFSFNGSIQIVSAQSGRYILPTIELHENVVFAKYRKDHLLVLTRSGLFYGWNLRTLKAYMKKVSIAPVLNSTDLSEMSNRSILTPMVKSIEMNDTNGLPYVLTDASSSIYGYSLDMRCWVSIFDSWYYNVADETCLKNISIDLGFKEIFMRLEMQQKEDALMGKINTYKFPKKSENIRNKLKEVMQTRLEESVELI</sequence>
<dbReference type="AlphaFoldDB" id="A5DV10"/>
<keyword evidence="8 11" id="KW-0804">Transcription</keyword>
<dbReference type="InterPro" id="IPR015943">
    <property type="entry name" value="WD40/YVTN_repeat-like_dom_sf"/>
</dbReference>
<dbReference type="InterPro" id="IPR019015">
    <property type="entry name" value="HIRA_B_motif"/>
</dbReference>
<dbReference type="FunCoup" id="A5DV10">
    <property type="interactions" value="180"/>
</dbReference>
<dbReference type="eggNOG" id="KOG0973">
    <property type="taxonomic scope" value="Eukaryota"/>
</dbReference>
<accession>A5DV10</accession>
<dbReference type="STRING" id="379508.A5DV10"/>
<evidence type="ECO:0000259" key="12">
    <source>
        <dbReference type="Pfam" id="PF07569"/>
    </source>
</evidence>
<dbReference type="EMBL" id="CH981524">
    <property type="protein sequence ID" value="EDK43018.1"/>
    <property type="molecule type" value="Genomic_DNA"/>
</dbReference>
<dbReference type="KEGG" id="lel:PVL30_001165"/>
<evidence type="ECO:0000313" key="15">
    <source>
        <dbReference type="Proteomes" id="UP000001996"/>
    </source>
</evidence>
<dbReference type="GO" id="GO:0003677">
    <property type="term" value="F:DNA binding"/>
    <property type="evidence" value="ECO:0007669"/>
    <property type="project" value="EnsemblFungi"/>
</dbReference>
<keyword evidence="7 11" id="KW-0805">Transcription regulation</keyword>
<dbReference type="GO" id="GO:0000775">
    <property type="term" value="C:chromosome, centromeric region"/>
    <property type="evidence" value="ECO:0007669"/>
    <property type="project" value="EnsemblFungi"/>
</dbReference>
<dbReference type="GO" id="GO:0016480">
    <property type="term" value="P:negative regulation of transcription by RNA polymerase III"/>
    <property type="evidence" value="ECO:0007669"/>
    <property type="project" value="EnsemblFungi"/>
</dbReference>
<reference evidence="14 15" key="1">
    <citation type="journal article" date="2009" name="Nature">
        <title>Evolution of pathogenicity and sexual reproduction in eight Candida genomes.</title>
        <authorList>
            <person name="Butler G."/>
            <person name="Rasmussen M.D."/>
            <person name="Lin M.F."/>
            <person name="Santos M.A."/>
            <person name="Sakthikumar S."/>
            <person name="Munro C.A."/>
            <person name="Rheinbay E."/>
            <person name="Grabherr M."/>
            <person name="Forche A."/>
            <person name="Reedy J.L."/>
            <person name="Agrafioti I."/>
            <person name="Arnaud M.B."/>
            <person name="Bates S."/>
            <person name="Brown A.J."/>
            <person name="Brunke S."/>
            <person name="Costanzo M.C."/>
            <person name="Fitzpatrick D.A."/>
            <person name="de Groot P.W."/>
            <person name="Harris D."/>
            <person name="Hoyer L.L."/>
            <person name="Hube B."/>
            <person name="Klis F.M."/>
            <person name="Kodira C."/>
            <person name="Lennard N."/>
            <person name="Logue M.E."/>
            <person name="Martin R."/>
            <person name="Neiman A.M."/>
            <person name="Nikolaou E."/>
            <person name="Quail M.A."/>
            <person name="Quinn J."/>
            <person name="Santos M.C."/>
            <person name="Schmitzberger F.F."/>
            <person name="Sherlock G."/>
            <person name="Shah P."/>
            <person name="Silverstein K.A."/>
            <person name="Skrzypek M.S."/>
            <person name="Soll D."/>
            <person name="Staggs R."/>
            <person name="Stansfield I."/>
            <person name="Stumpf M.P."/>
            <person name="Sudbery P.E."/>
            <person name="Srikantha T."/>
            <person name="Zeng Q."/>
            <person name="Berman J."/>
            <person name="Berriman M."/>
            <person name="Heitman J."/>
            <person name="Gow N.A."/>
            <person name="Lorenz M.C."/>
            <person name="Birren B.W."/>
            <person name="Kellis M."/>
            <person name="Cuomo C.A."/>
        </authorList>
    </citation>
    <scope>NUCLEOTIDE SEQUENCE [LARGE SCALE GENOMIC DNA]</scope>
    <source>
        <strain evidence="15">ATCC 11503 / BCRC 21390 / CBS 2605 / JCM 1781 / NBRC 1676 / NRRL YB-4239</strain>
    </source>
</reference>
<evidence type="ECO:0000256" key="10">
    <source>
        <dbReference type="PROSITE-ProRule" id="PRU00221"/>
    </source>
</evidence>
<dbReference type="InterPro" id="IPR055410">
    <property type="entry name" value="Beta-prop_CAF1B_HIR1"/>
</dbReference>
<evidence type="ECO:0000256" key="1">
    <source>
        <dbReference type="ARBA" id="ARBA00004123"/>
    </source>
</evidence>
<dbReference type="Gene3D" id="2.130.10.10">
    <property type="entry name" value="YVTN repeat-like/Quinoprotein amine dehydrogenase"/>
    <property type="match status" value="2"/>
</dbReference>
<dbReference type="InParanoid" id="A5DV10"/>
<dbReference type="InterPro" id="IPR036322">
    <property type="entry name" value="WD40_repeat_dom_sf"/>
</dbReference>
<organism evidence="14 15">
    <name type="scientific">Lodderomyces elongisporus (strain ATCC 11503 / CBS 2605 / JCM 1781 / NBRC 1676 / NRRL YB-4239)</name>
    <name type="common">Yeast</name>
    <name type="synonym">Saccharomyces elongisporus</name>
    <dbReference type="NCBI Taxonomy" id="379508"/>
    <lineage>
        <taxon>Eukaryota</taxon>
        <taxon>Fungi</taxon>
        <taxon>Dikarya</taxon>
        <taxon>Ascomycota</taxon>
        <taxon>Saccharomycotina</taxon>
        <taxon>Pichiomycetes</taxon>
        <taxon>Debaryomycetaceae</taxon>
        <taxon>Candida/Lodderomyces clade</taxon>
        <taxon>Lodderomyces</taxon>
    </lineage>
</organism>
<dbReference type="GO" id="GO:0031491">
    <property type="term" value="F:nucleosome binding"/>
    <property type="evidence" value="ECO:0007669"/>
    <property type="project" value="EnsemblFungi"/>
</dbReference>
<evidence type="ECO:0000256" key="8">
    <source>
        <dbReference type="ARBA" id="ARBA00023163"/>
    </source>
</evidence>
<keyword evidence="3 11" id="KW-0678">Repressor</keyword>
<dbReference type="InterPro" id="IPR001680">
    <property type="entry name" value="WD40_rpt"/>
</dbReference>
<proteinExistence type="inferred from homology"/>
<feature type="repeat" description="WD" evidence="10">
    <location>
        <begin position="101"/>
        <end position="132"/>
    </location>
</feature>
<dbReference type="PANTHER" id="PTHR13831">
    <property type="entry name" value="MEMBER OF THE HIR1 FAMILY OF WD-REPEAT PROTEINS"/>
    <property type="match status" value="1"/>
</dbReference>
<evidence type="ECO:0000256" key="3">
    <source>
        <dbReference type="ARBA" id="ARBA00022491"/>
    </source>
</evidence>
<dbReference type="OrthoDB" id="1741719at2759"/>
<dbReference type="GO" id="GO:0006334">
    <property type="term" value="P:nucleosome assembly"/>
    <property type="evidence" value="ECO:0007669"/>
    <property type="project" value="EnsemblFungi"/>
</dbReference>
<dbReference type="GO" id="GO:0000417">
    <property type="term" value="C:HIR complex"/>
    <property type="evidence" value="ECO:0007669"/>
    <property type="project" value="EnsemblFungi"/>
</dbReference>